<sequence>MKIKNSFEDSISNEDTIMFKERKRILFLGLPWTFTKYTITPTVLTIDKGLLNTIEDDCYMYKIQDVKLSTSLFERLCGVATVICYTGDITDSVLKLSHIRHARNIKNYILKASEQARSKRRTLNTVDIGAHDLSDSDFD</sequence>
<dbReference type="InterPro" id="IPR005182">
    <property type="entry name" value="YdbS-like_PH"/>
</dbReference>
<reference evidence="3" key="1">
    <citation type="submission" date="2016-10" db="EMBL/GenBank/DDBJ databases">
        <authorList>
            <person name="Varghese N."/>
            <person name="Submissions S."/>
        </authorList>
    </citation>
    <scope>NUCLEOTIDE SEQUENCE [LARGE SCALE GENOMIC DNA]</scope>
    <source>
        <strain evidence="3">S1b</strain>
    </source>
</reference>
<accession>A0A1H9PDE8</accession>
<dbReference type="Pfam" id="PF03703">
    <property type="entry name" value="bPH_2"/>
    <property type="match status" value="1"/>
</dbReference>
<evidence type="ECO:0000313" key="2">
    <source>
        <dbReference type="EMBL" id="SER46210.1"/>
    </source>
</evidence>
<keyword evidence="3" id="KW-1185">Reference proteome</keyword>
<proteinExistence type="predicted"/>
<gene>
    <name evidence="2" type="ORF">SAMN02910429_00207</name>
</gene>
<evidence type="ECO:0000259" key="1">
    <source>
        <dbReference type="Pfam" id="PF03703"/>
    </source>
</evidence>
<feature type="domain" description="YdbS-like PH" evidence="1">
    <location>
        <begin position="32"/>
        <end position="109"/>
    </location>
</feature>
<evidence type="ECO:0000313" key="3">
    <source>
        <dbReference type="Proteomes" id="UP000182471"/>
    </source>
</evidence>
<dbReference type="RefSeq" id="WP_074730307.1">
    <property type="nucleotide sequence ID" value="NZ_FOGW01000004.1"/>
</dbReference>
<dbReference type="EMBL" id="FOGW01000004">
    <property type="protein sequence ID" value="SER46210.1"/>
    <property type="molecule type" value="Genomic_DNA"/>
</dbReference>
<organism evidence="2 3">
    <name type="scientific">Lachnobacterium bovis</name>
    <dbReference type="NCBI Taxonomy" id="140626"/>
    <lineage>
        <taxon>Bacteria</taxon>
        <taxon>Bacillati</taxon>
        <taxon>Bacillota</taxon>
        <taxon>Clostridia</taxon>
        <taxon>Lachnospirales</taxon>
        <taxon>Lachnospiraceae</taxon>
        <taxon>Lachnobacterium</taxon>
    </lineage>
</organism>
<name>A0A1H9PDE8_9FIRM</name>
<dbReference type="AlphaFoldDB" id="A0A1H9PDE8"/>
<dbReference type="Proteomes" id="UP000182471">
    <property type="component" value="Unassembled WGS sequence"/>
</dbReference>
<protein>
    <submittedName>
        <fullName evidence="2">PH domain-containing protein</fullName>
    </submittedName>
</protein>